<feature type="domain" description="AsmA" evidence="2">
    <location>
        <begin position="311"/>
        <end position="556"/>
    </location>
</feature>
<evidence type="ECO:0000313" key="3">
    <source>
        <dbReference type="EMBL" id="MFC7333255.1"/>
    </source>
</evidence>
<dbReference type="InterPro" id="IPR052894">
    <property type="entry name" value="AsmA-related"/>
</dbReference>
<dbReference type="Pfam" id="PF05170">
    <property type="entry name" value="AsmA"/>
    <property type="match status" value="2"/>
</dbReference>
<name>A0ABW2KW95_9PROT</name>
<dbReference type="PANTHER" id="PTHR30441">
    <property type="entry name" value="DUF748 DOMAIN-CONTAINING PROTEIN"/>
    <property type="match status" value="1"/>
</dbReference>
<evidence type="ECO:0000259" key="2">
    <source>
        <dbReference type="Pfam" id="PF05170"/>
    </source>
</evidence>
<organism evidence="3 4">
    <name type="scientific">Rhodocista pekingensis</name>
    <dbReference type="NCBI Taxonomy" id="201185"/>
    <lineage>
        <taxon>Bacteria</taxon>
        <taxon>Pseudomonadati</taxon>
        <taxon>Pseudomonadota</taxon>
        <taxon>Alphaproteobacteria</taxon>
        <taxon>Rhodospirillales</taxon>
        <taxon>Azospirillaceae</taxon>
        <taxon>Rhodocista</taxon>
    </lineage>
</organism>
<evidence type="ECO:0000313" key="4">
    <source>
        <dbReference type="Proteomes" id="UP001596456"/>
    </source>
</evidence>
<dbReference type="PANTHER" id="PTHR30441:SF4">
    <property type="entry name" value="PROTEIN ASMA"/>
    <property type="match status" value="1"/>
</dbReference>
<dbReference type="EMBL" id="JBHTCM010000010">
    <property type="protein sequence ID" value="MFC7333255.1"/>
    <property type="molecule type" value="Genomic_DNA"/>
</dbReference>
<dbReference type="RefSeq" id="WP_377358216.1">
    <property type="nucleotide sequence ID" value="NZ_JBHTCM010000010.1"/>
</dbReference>
<protein>
    <submittedName>
        <fullName evidence="3">AsmA family protein</fullName>
    </submittedName>
</protein>
<reference evidence="4" key="1">
    <citation type="journal article" date="2019" name="Int. J. Syst. Evol. Microbiol.">
        <title>The Global Catalogue of Microorganisms (GCM) 10K type strain sequencing project: providing services to taxonomists for standard genome sequencing and annotation.</title>
        <authorList>
            <consortium name="The Broad Institute Genomics Platform"/>
            <consortium name="The Broad Institute Genome Sequencing Center for Infectious Disease"/>
            <person name="Wu L."/>
            <person name="Ma J."/>
        </authorList>
    </citation>
    <scope>NUCLEOTIDE SEQUENCE [LARGE SCALE GENOMIC DNA]</scope>
    <source>
        <strain evidence="4">CGMCC 1.16275</strain>
    </source>
</reference>
<gene>
    <name evidence="3" type="ORF">ACFQPS_08790</name>
</gene>
<feature type="compositionally biased region" description="Low complexity" evidence="1">
    <location>
        <begin position="126"/>
        <end position="141"/>
    </location>
</feature>
<feature type="compositionally biased region" description="Low complexity" evidence="1">
    <location>
        <begin position="367"/>
        <end position="377"/>
    </location>
</feature>
<feature type="compositionally biased region" description="Pro residues" evidence="1">
    <location>
        <begin position="347"/>
        <end position="366"/>
    </location>
</feature>
<evidence type="ECO:0000256" key="1">
    <source>
        <dbReference type="SAM" id="MobiDB-lite"/>
    </source>
</evidence>
<keyword evidence="4" id="KW-1185">Reference proteome</keyword>
<feature type="region of interest" description="Disordered" evidence="1">
    <location>
        <begin position="646"/>
        <end position="686"/>
    </location>
</feature>
<accession>A0ABW2KW95</accession>
<feature type="region of interest" description="Disordered" evidence="1">
    <location>
        <begin position="347"/>
        <end position="378"/>
    </location>
</feature>
<feature type="domain" description="AsmA" evidence="2">
    <location>
        <begin position="4"/>
        <end position="189"/>
    </location>
</feature>
<comment type="caution">
    <text evidence="3">The sequence shown here is derived from an EMBL/GenBank/DDBJ whole genome shotgun (WGS) entry which is preliminary data.</text>
</comment>
<feature type="region of interest" description="Disordered" evidence="1">
    <location>
        <begin position="124"/>
        <end position="152"/>
    </location>
</feature>
<feature type="compositionally biased region" description="Low complexity" evidence="1">
    <location>
        <begin position="676"/>
        <end position="686"/>
    </location>
</feature>
<dbReference type="Proteomes" id="UP001596456">
    <property type="component" value="Unassembled WGS sequence"/>
</dbReference>
<sequence length="686" mass="69846">MRRLLIGIVVLLVLLGAAVVALPFLIPTGPLVARLEQAVEQRTGRDFTVAGPVSVSVLPVLAVTAEDVRFAGFQGGDDLLRLGRLDLRLRLWPLLSGDIQVDRFVLVEPRIVLETDARGRANWDLAAPQGTPAPQAAGDAGSPRSGSPQSGATVQELALGDVEVVDGTLIYRDAAAGTERVVQDLDASVTLAALDEPLAVEATLSLDGRPLRLSASAAPARAVVAGGSADIQASVEAAGTALTLGGTLARPADGSAPRLEGPVQVTAESLPDLLAWLAGGAPPALPVQSLRLAGTLQATPQRVALGGFDLAADDIAAKGDIAVALGGARPAVRGSVAVARLDLDRLLPPPPAAEPTPVPATPPAGQPPAAGATADPGWSREPVDLSALRLADADLTVQLAGVLVSGVEAGPTRLGLTLDNGRLAATLGETALFGGSVRGAARIDGRAATPGWQVDATVAGMQAEPVLTRFAGFKRLTGASDVELALKAAGASPHDIMGSLDGRASMVFRDGAIKGINIANMVRAVTGGAAEGPQQTDFAELGASFAIARGVARTDDLRLLAPLLRVQGGGTVALQDRQVDLRIVPRLVASIEGQGAGRTDPSGLSVPILVRGSFTDLSFTPDLAGIARETLRDPKAAKEALKDLKGTLKGATEGVKPEDAVRGALEGLLGGRKPEQAPQAKPPQGQ</sequence>
<proteinExistence type="predicted"/>
<dbReference type="InterPro" id="IPR007844">
    <property type="entry name" value="AsmA"/>
</dbReference>